<dbReference type="InterPro" id="IPR053715">
    <property type="entry name" value="GH4_Enzyme_sf"/>
</dbReference>
<keyword evidence="8 12" id="KW-0326">Glycosidase</keyword>
<feature type="binding site" evidence="10">
    <location>
        <position position="197"/>
    </location>
    <ligand>
        <name>Mn(2+)</name>
        <dbReference type="ChEBI" id="CHEBI:29035"/>
    </ligand>
</feature>
<comment type="cofactor">
    <cofactor evidence="12">
        <name>NAD(+)</name>
        <dbReference type="ChEBI" id="CHEBI:57540"/>
    </cofactor>
    <text evidence="12">Binds 1 NAD(+) per subunit.</text>
</comment>
<keyword evidence="6 10" id="KW-0464">Manganese</keyword>
<evidence type="ECO:0000256" key="3">
    <source>
        <dbReference type="ARBA" id="ARBA00022723"/>
    </source>
</evidence>
<sequence>MKICFIGAGSVVFTRNLLKDLSLFPEFKDLEIVLMDIDPERLEVAKKIAEEIKETKKLKWSIKSYLEMKEAIKGSSYVINTVQIGGKEATYVDFDISEKYGLRQTIGDTHGIGGIMRFLRTAPFFKELVRNIEEYAPNSLLINFTNPMSMNQWFINEISNIKNIGLCHSIPYTIEQLASYIDVSVEEINYKVAGINHMAWVLVFERKGENLYPYLFKAMEKKEICKKDSVRFEILRRFHYFVTESSEHNAEYFPYFLRDNDLIEKLNIPIREYIRRVEENEKVFEAFKNYYLRNIKEEYNLIKRFYGDDNTDTSKEYAVQIIHAYETNESKQVYGIVRNKGIIENYPYDCMVEVPCYVDRNGISPLYIGKIPDQLASLNIMQINVQRLAVRGAIESNKDYIYYAALLDPVASSLLSPEKIHKLVDELLEAHKKYLGDMFERK</sequence>
<keyword evidence="5 12" id="KW-0520">NAD</keyword>
<dbReference type="AlphaFoldDB" id="A0A7C3RMS5"/>
<keyword evidence="3 10" id="KW-0479">Metal-binding</keyword>
<dbReference type="InterPro" id="IPR001088">
    <property type="entry name" value="Glyco_hydro_4"/>
</dbReference>
<proteinExistence type="inferred from homology"/>
<keyword evidence="10" id="KW-0533">Nickel</keyword>
<dbReference type="GO" id="GO:0046872">
    <property type="term" value="F:metal ion binding"/>
    <property type="evidence" value="ECO:0007669"/>
    <property type="project" value="UniProtKB-KW"/>
</dbReference>
<dbReference type="GO" id="GO:0004553">
    <property type="term" value="F:hydrolase activity, hydrolyzing O-glycosyl compounds"/>
    <property type="evidence" value="ECO:0007669"/>
    <property type="project" value="InterPro"/>
</dbReference>
<evidence type="ECO:0000256" key="11">
    <source>
        <dbReference type="PIRSR" id="PIRSR601088-4"/>
    </source>
</evidence>
<feature type="domain" description="Glycosyl hydrolase family 4 C-terminal" evidence="13">
    <location>
        <begin position="192"/>
        <end position="410"/>
    </location>
</feature>
<evidence type="ECO:0000256" key="4">
    <source>
        <dbReference type="ARBA" id="ARBA00022801"/>
    </source>
</evidence>
<dbReference type="PANTHER" id="PTHR32092:SF6">
    <property type="entry name" value="ALPHA-GALACTOSIDASE"/>
    <property type="match status" value="1"/>
</dbReference>
<evidence type="ECO:0000256" key="2">
    <source>
        <dbReference type="ARBA" id="ARBA00010141"/>
    </source>
</evidence>
<protein>
    <submittedName>
        <fullName evidence="14">Alpha-glucosidase/alpha-galactosidase</fullName>
    </submittedName>
</protein>
<dbReference type="PRINTS" id="PR00732">
    <property type="entry name" value="GLHYDRLASE4"/>
</dbReference>
<name>A0A7C3RMS5_DICTH</name>
<evidence type="ECO:0000259" key="13">
    <source>
        <dbReference type="Pfam" id="PF11975"/>
    </source>
</evidence>
<comment type="cofactor">
    <cofactor evidence="1">
        <name>Mn(2+)</name>
        <dbReference type="ChEBI" id="CHEBI:29035"/>
    </cofactor>
</comment>
<feature type="site" description="Increases basicity of active site Tyr" evidence="11">
    <location>
        <position position="108"/>
    </location>
</feature>
<keyword evidence="7" id="KW-0119">Carbohydrate metabolism</keyword>
<evidence type="ECO:0000256" key="12">
    <source>
        <dbReference type="RuleBase" id="RU361152"/>
    </source>
</evidence>
<comment type="similarity">
    <text evidence="2 12">Belongs to the glycosyl hydrolase 4 family.</text>
</comment>
<dbReference type="GO" id="GO:0016616">
    <property type="term" value="F:oxidoreductase activity, acting on the CH-OH group of donors, NAD or NADP as acceptor"/>
    <property type="evidence" value="ECO:0007669"/>
    <property type="project" value="InterPro"/>
</dbReference>
<accession>A0A7C3RMS5</accession>
<feature type="binding site" evidence="9">
    <location>
        <position position="146"/>
    </location>
    <ligand>
        <name>substrate</name>
    </ligand>
</feature>
<evidence type="ECO:0000256" key="6">
    <source>
        <dbReference type="ARBA" id="ARBA00023211"/>
    </source>
</evidence>
<evidence type="ECO:0000256" key="10">
    <source>
        <dbReference type="PIRSR" id="PIRSR601088-3"/>
    </source>
</evidence>
<dbReference type="GO" id="GO:0005975">
    <property type="term" value="P:carbohydrate metabolic process"/>
    <property type="evidence" value="ECO:0007669"/>
    <property type="project" value="InterPro"/>
</dbReference>
<dbReference type="SUPFAM" id="SSF56327">
    <property type="entry name" value="LDH C-terminal domain-like"/>
    <property type="match status" value="1"/>
</dbReference>
<feature type="binding site" evidence="10">
    <location>
        <position position="167"/>
    </location>
    <ligand>
        <name>Mn(2+)</name>
        <dbReference type="ChEBI" id="CHEBI:29035"/>
    </ligand>
</feature>
<gene>
    <name evidence="14" type="ORF">ENW00_07675</name>
</gene>
<reference evidence="14" key="1">
    <citation type="journal article" date="2020" name="mSystems">
        <title>Genome- and Community-Level Interaction Insights into Carbon Utilization and Element Cycling Functions of Hydrothermarchaeota in Hydrothermal Sediment.</title>
        <authorList>
            <person name="Zhou Z."/>
            <person name="Liu Y."/>
            <person name="Xu W."/>
            <person name="Pan J."/>
            <person name="Luo Z.H."/>
            <person name="Li M."/>
        </authorList>
    </citation>
    <scope>NUCLEOTIDE SEQUENCE [LARGE SCALE GENOMIC DNA]</scope>
    <source>
        <strain evidence="14">SpSt-81</strain>
    </source>
</reference>
<dbReference type="InterPro" id="IPR015955">
    <property type="entry name" value="Lactate_DH/Glyco_Ohase_4_C"/>
</dbReference>
<evidence type="ECO:0000256" key="9">
    <source>
        <dbReference type="PIRSR" id="PIRSR601088-2"/>
    </source>
</evidence>
<organism evidence="14">
    <name type="scientific">Dictyoglomus thermophilum</name>
    <dbReference type="NCBI Taxonomy" id="14"/>
    <lineage>
        <taxon>Bacteria</taxon>
        <taxon>Pseudomonadati</taxon>
        <taxon>Dictyoglomota</taxon>
        <taxon>Dictyoglomia</taxon>
        <taxon>Dictyoglomales</taxon>
        <taxon>Dictyoglomaceae</taxon>
        <taxon>Dictyoglomus</taxon>
    </lineage>
</organism>
<evidence type="ECO:0000313" key="14">
    <source>
        <dbReference type="EMBL" id="HFX14004.1"/>
    </source>
</evidence>
<dbReference type="NCBIfam" id="NF011657">
    <property type="entry name" value="PRK15076.1"/>
    <property type="match status" value="1"/>
</dbReference>
<dbReference type="EMBL" id="DTIN01000033">
    <property type="protein sequence ID" value="HFX14004.1"/>
    <property type="molecule type" value="Genomic_DNA"/>
</dbReference>
<keyword evidence="10" id="KW-0170">Cobalt</keyword>
<evidence type="ECO:0000256" key="8">
    <source>
        <dbReference type="ARBA" id="ARBA00023295"/>
    </source>
</evidence>
<dbReference type="SUPFAM" id="SSF51735">
    <property type="entry name" value="NAD(P)-binding Rossmann-fold domains"/>
    <property type="match status" value="1"/>
</dbReference>
<dbReference type="InterPro" id="IPR036291">
    <property type="entry name" value="NAD(P)-bd_dom_sf"/>
</dbReference>
<dbReference type="Pfam" id="PF02056">
    <property type="entry name" value="Glyco_hydro_4"/>
    <property type="match status" value="1"/>
</dbReference>
<dbReference type="InterPro" id="IPR022616">
    <property type="entry name" value="Glyco_hydro_4_C"/>
</dbReference>
<dbReference type="CDD" id="cd05297">
    <property type="entry name" value="GH4_alpha_glucosidase_galactosidase"/>
    <property type="match status" value="1"/>
</dbReference>
<evidence type="ECO:0000256" key="7">
    <source>
        <dbReference type="ARBA" id="ARBA00023277"/>
    </source>
</evidence>
<keyword evidence="4 12" id="KW-0378">Hydrolase</keyword>
<evidence type="ECO:0000256" key="5">
    <source>
        <dbReference type="ARBA" id="ARBA00023027"/>
    </source>
</evidence>
<evidence type="ECO:0000256" key="1">
    <source>
        <dbReference type="ARBA" id="ARBA00001936"/>
    </source>
</evidence>
<comment type="caution">
    <text evidence="14">The sequence shown here is derived from an EMBL/GenBank/DDBJ whole genome shotgun (WGS) entry which is preliminary data.</text>
</comment>
<dbReference type="Pfam" id="PF11975">
    <property type="entry name" value="Glyco_hydro_4C"/>
    <property type="match status" value="1"/>
</dbReference>
<keyword evidence="10" id="KW-0408">Iron</keyword>
<dbReference type="PANTHER" id="PTHR32092">
    <property type="entry name" value="6-PHOSPHO-BETA-GLUCOSIDASE-RELATED"/>
    <property type="match status" value="1"/>
</dbReference>
<dbReference type="Gene3D" id="3.90.1820.10">
    <property type="entry name" value="AglA-like glucosidase"/>
    <property type="match status" value="1"/>
</dbReference>